<keyword evidence="1" id="KW-1133">Transmembrane helix</keyword>
<evidence type="ECO:0000313" key="3">
    <source>
        <dbReference type="Proteomes" id="UP000317652"/>
    </source>
</evidence>
<evidence type="ECO:0000256" key="1">
    <source>
        <dbReference type="SAM" id="Phobius"/>
    </source>
</evidence>
<keyword evidence="1" id="KW-0472">Membrane</keyword>
<dbReference type="Pfam" id="PF10754">
    <property type="entry name" value="DUF2569"/>
    <property type="match status" value="1"/>
</dbReference>
<evidence type="ECO:0000313" key="2">
    <source>
        <dbReference type="EMBL" id="VUS27143.1"/>
    </source>
</evidence>
<comment type="caution">
    <text evidence="2">The sequence shown here is derived from an EMBL/GenBank/DDBJ whole genome shotgun (WGS) entry which is preliminary data.</text>
</comment>
<accession>A0ABY6V821</accession>
<proteinExistence type="predicted"/>
<evidence type="ECO:0008006" key="4">
    <source>
        <dbReference type="Google" id="ProtNLM"/>
    </source>
</evidence>
<keyword evidence="3" id="KW-1185">Reference proteome</keyword>
<dbReference type="EMBL" id="CABGGS010000002">
    <property type="protein sequence ID" value="VUS27143.1"/>
    <property type="molecule type" value="Genomic_DNA"/>
</dbReference>
<feature type="transmembrane region" description="Helical" evidence="1">
    <location>
        <begin position="41"/>
        <end position="64"/>
    </location>
</feature>
<organism evidence="2 3">
    <name type="scientific">Klebsiella spallanzanii</name>
    <dbReference type="NCBI Taxonomy" id="2587528"/>
    <lineage>
        <taxon>Bacteria</taxon>
        <taxon>Pseudomonadati</taxon>
        <taxon>Pseudomonadota</taxon>
        <taxon>Gammaproteobacteria</taxon>
        <taxon>Enterobacterales</taxon>
        <taxon>Enterobacteriaceae</taxon>
        <taxon>Klebsiella/Raoultella group</taxon>
        <taxon>Klebsiella</taxon>
    </lineage>
</organism>
<keyword evidence="1" id="KW-0812">Transmembrane</keyword>
<dbReference type="RefSeq" id="WP_142981186.1">
    <property type="nucleotide sequence ID" value="NZ_CABGGS010000002.1"/>
</dbReference>
<dbReference type="InterPro" id="IPR019690">
    <property type="entry name" value="DUF2569"/>
</dbReference>
<feature type="transmembrane region" description="Helical" evidence="1">
    <location>
        <begin position="109"/>
        <end position="129"/>
    </location>
</feature>
<name>A0ABY6V821_9ENTR</name>
<gene>
    <name evidence="2" type="ORF">SB6411_04333</name>
</gene>
<feature type="transmembrane region" description="Helical" evidence="1">
    <location>
        <begin position="141"/>
        <end position="158"/>
    </location>
</feature>
<protein>
    <recommendedName>
        <fullName evidence="4">DUF2569 domain-containing protein</fullName>
    </recommendedName>
</protein>
<reference evidence="2 3" key="1">
    <citation type="submission" date="2019-07" db="EMBL/GenBank/DDBJ databases">
        <authorList>
            <person name="Brisse S."/>
            <person name="Rodrigues C."/>
            <person name="Thorpe H."/>
        </authorList>
    </citation>
    <scope>NUCLEOTIDE SEQUENCE [LARGE SCALE GENOMIC DNA]</scope>
    <source>
        <strain evidence="2">SB6411</strain>
    </source>
</reference>
<sequence length="170" mass="19296">MDMTEGEGLPVKCASCGGKVLPPDRHCKICEDKKYTGIGGWLYLPALTLTLSVIFQFVGLFRVVNVFLTIEEEYKGVALFEAGGAIFLWLLAVYTTVLFFRKKRQLPNYYVVLVLLTTILYAIDCWIAAHFYGMGLEVEDIKVFVSCAGQIMIWIPYFRVSKRVKLTFVN</sequence>
<dbReference type="Proteomes" id="UP000317652">
    <property type="component" value="Unassembled WGS sequence"/>
</dbReference>
<feature type="transmembrane region" description="Helical" evidence="1">
    <location>
        <begin position="76"/>
        <end position="100"/>
    </location>
</feature>